<dbReference type="PANTHER" id="PTHR43179:SF10">
    <property type="entry name" value="GLYCOSYL TRANSFERASE"/>
    <property type="match status" value="1"/>
</dbReference>
<keyword evidence="2" id="KW-0328">Glycosyltransferase</keyword>
<comment type="caution">
    <text evidence="2">The sequence shown here is derived from an EMBL/GenBank/DDBJ whole genome shotgun (WGS) entry which is preliminary data.</text>
</comment>
<dbReference type="Gene3D" id="3.90.550.10">
    <property type="entry name" value="Spore Coat Polysaccharide Biosynthesis Protein SpsA, Chain A"/>
    <property type="match status" value="1"/>
</dbReference>
<dbReference type="AlphaFoldDB" id="A0A9P1PYU2"/>
<dbReference type="InterPro" id="IPR001173">
    <property type="entry name" value="Glyco_trans_2-like"/>
</dbReference>
<gene>
    <name evidence="2" type="primary">wbbL</name>
    <name evidence="2" type="ORF">ERS137939_03905</name>
</gene>
<evidence type="ECO:0000313" key="2">
    <source>
        <dbReference type="EMBL" id="CNG37699.1"/>
    </source>
</evidence>
<dbReference type="Pfam" id="PF00535">
    <property type="entry name" value="Glycos_transf_2"/>
    <property type="match status" value="1"/>
</dbReference>
<sequence length="274" mass="31655">MFPDNVNTSLDVSVVVYKHSEQQIAKVLETLIISAEESTINKIIIFIIDNYGNFSGEKLKRNINKTNNLSVTYEIKVLHPDKNLGYGKANNLACNLSDSKYHLVLNPDVFFDRPSIANAINYLDHNYDVVLVSPKIENEKGIIVSGIKRFPSFPILFLRFLDIPFLNKIFKRSLDHYACMDIIQSDIPQEIIMASGCCMLFKKEALKKVGGFNEDYFLYFEDFDLSLRTKQFGEIHYLPSFKIKHLGGNTGRKGFTHIRYFIASMFKFFRQYKK</sequence>
<dbReference type="SUPFAM" id="SSF53448">
    <property type="entry name" value="Nucleotide-diphospho-sugar transferases"/>
    <property type="match status" value="1"/>
</dbReference>
<keyword evidence="2" id="KW-0808">Transferase</keyword>
<evidence type="ECO:0000259" key="1">
    <source>
        <dbReference type="Pfam" id="PF00535"/>
    </source>
</evidence>
<reference evidence="2 3" key="1">
    <citation type="submission" date="2015-03" db="EMBL/GenBank/DDBJ databases">
        <authorList>
            <consortium name="Pathogen Informatics"/>
            <person name="Murphy D."/>
        </authorList>
    </citation>
    <scope>NUCLEOTIDE SEQUENCE [LARGE SCALE GENOMIC DNA]</scope>
    <source>
        <strain evidence="2 3">IP27818</strain>
    </source>
</reference>
<dbReference type="PANTHER" id="PTHR43179">
    <property type="entry name" value="RHAMNOSYLTRANSFERASE WBBL"/>
    <property type="match status" value="1"/>
</dbReference>
<dbReference type="Proteomes" id="UP000041356">
    <property type="component" value="Unassembled WGS sequence"/>
</dbReference>
<name>A0A9P1PYU2_YEREN</name>
<feature type="domain" description="Glycosyltransferase 2-like" evidence="1">
    <location>
        <begin position="14"/>
        <end position="209"/>
    </location>
</feature>
<evidence type="ECO:0000313" key="3">
    <source>
        <dbReference type="Proteomes" id="UP000041356"/>
    </source>
</evidence>
<dbReference type="EC" id="2.4.-.-" evidence="2"/>
<dbReference type="EMBL" id="CPZF01000012">
    <property type="protein sequence ID" value="CNG37699.1"/>
    <property type="molecule type" value="Genomic_DNA"/>
</dbReference>
<accession>A0A9P1PYU2</accession>
<protein>
    <submittedName>
        <fullName evidence="2">dTDP-Rha:alpha-D-GlcNAc-pyrophosphate polyprenol, alpha-3-L-rhamnosyltransferase</fullName>
        <ecNumber evidence="2">2.4.-.-</ecNumber>
    </submittedName>
</protein>
<dbReference type="RefSeq" id="WP_050132108.1">
    <property type="nucleotide sequence ID" value="NZ_CP107081.1"/>
</dbReference>
<organism evidence="2 3">
    <name type="scientific">Yersinia enterocolitica</name>
    <dbReference type="NCBI Taxonomy" id="630"/>
    <lineage>
        <taxon>Bacteria</taxon>
        <taxon>Pseudomonadati</taxon>
        <taxon>Pseudomonadota</taxon>
        <taxon>Gammaproteobacteria</taxon>
        <taxon>Enterobacterales</taxon>
        <taxon>Yersiniaceae</taxon>
        <taxon>Yersinia</taxon>
    </lineage>
</organism>
<dbReference type="GO" id="GO:0016757">
    <property type="term" value="F:glycosyltransferase activity"/>
    <property type="evidence" value="ECO:0007669"/>
    <property type="project" value="UniProtKB-KW"/>
</dbReference>
<proteinExistence type="predicted"/>
<dbReference type="InterPro" id="IPR029044">
    <property type="entry name" value="Nucleotide-diphossugar_trans"/>
</dbReference>